<organism evidence="1 2">
    <name type="scientific">candidate division WWE3 bacterium RIFOXYA2_FULL_46_9</name>
    <dbReference type="NCBI Taxonomy" id="1802636"/>
    <lineage>
        <taxon>Bacteria</taxon>
        <taxon>Katanobacteria</taxon>
    </lineage>
</organism>
<gene>
    <name evidence="1" type="ORF">A2264_01520</name>
</gene>
<accession>A0A1F4W202</accession>
<reference evidence="1 2" key="1">
    <citation type="journal article" date="2016" name="Nat. Commun.">
        <title>Thousands of microbial genomes shed light on interconnected biogeochemical processes in an aquifer system.</title>
        <authorList>
            <person name="Anantharaman K."/>
            <person name="Brown C.T."/>
            <person name="Hug L.A."/>
            <person name="Sharon I."/>
            <person name="Castelle C.J."/>
            <person name="Probst A.J."/>
            <person name="Thomas B.C."/>
            <person name="Singh A."/>
            <person name="Wilkins M.J."/>
            <person name="Karaoz U."/>
            <person name="Brodie E.L."/>
            <person name="Williams K.H."/>
            <person name="Hubbard S.S."/>
            <person name="Banfield J.F."/>
        </authorList>
    </citation>
    <scope>NUCLEOTIDE SEQUENCE [LARGE SCALE GENOMIC DNA]</scope>
</reference>
<proteinExistence type="predicted"/>
<evidence type="ECO:0000313" key="2">
    <source>
        <dbReference type="Proteomes" id="UP000176614"/>
    </source>
</evidence>
<comment type="caution">
    <text evidence="1">The sequence shown here is derived from an EMBL/GenBank/DDBJ whole genome shotgun (WGS) entry which is preliminary data.</text>
</comment>
<dbReference type="AlphaFoldDB" id="A0A1F4W202"/>
<sequence length="116" mass="12907">MSKVALVNMVQDITAEAQTQEVIAAAQNHRKFYMCTDKGEYLLIETKGHKCFISPQGYCRGTLAVRYLEKVAGKPVLYECTLKFETFVGILSASASKPAYEILATYVKENCTRLAS</sequence>
<dbReference type="Proteomes" id="UP000176614">
    <property type="component" value="Unassembled WGS sequence"/>
</dbReference>
<name>A0A1F4W202_UNCKA</name>
<protein>
    <submittedName>
        <fullName evidence="1">Uncharacterized protein</fullName>
    </submittedName>
</protein>
<dbReference type="EMBL" id="MEVT01000006">
    <property type="protein sequence ID" value="OGC63390.1"/>
    <property type="molecule type" value="Genomic_DNA"/>
</dbReference>
<evidence type="ECO:0000313" key="1">
    <source>
        <dbReference type="EMBL" id="OGC63390.1"/>
    </source>
</evidence>